<sequence length="111" mass="12839">MAIYPTTLNIESFDEKTIKPVSTSSYNSGYSQKVAKYTRKILAFSFTHENLTLVEKIELDTFFTTNQGLSFSFVHPLTDDVYEVNFEMDEINFSYDKTMKTYSTKIAIKEV</sequence>
<gene>
    <name evidence="1" type="ORF">ASUIS_0855</name>
</gene>
<dbReference type="KEGG" id="asui:ASUIS_0855"/>
<name>A0AAD0SPQ5_9BACT</name>
<reference evidence="1 2" key="1">
    <citation type="submission" date="2018-08" db="EMBL/GenBank/DDBJ databases">
        <title>Complete genome of the Arcobacter suis type strain LMG 26152.</title>
        <authorList>
            <person name="Miller W.G."/>
            <person name="Yee E."/>
            <person name="Bono J.L."/>
        </authorList>
    </citation>
    <scope>NUCLEOTIDE SEQUENCE [LARGE SCALE GENOMIC DNA]</scope>
    <source>
        <strain evidence="1 2">CECT 7833</strain>
    </source>
</reference>
<accession>A0AAD0SPQ5</accession>
<evidence type="ECO:0000313" key="1">
    <source>
        <dbReference type="EMBL" id="AXX89346.1"/>
    </source>
</evidence>
<keyword evidence="2" id="KW-1185">Reference proteome</keyword>
<proteinExistence type="predicted"/>
<dbReference type="RefSeq" id="WP_118885902.1">
    <property type="nucleotide sequence ID" value="NZ_CP032100.1"/>
</dbReference>
<dbReference type="EMBL" id="CP032100">
    <property type="protein sequence ID" value="AXX89346.1"/>
    <property type="molecule type" value="Genomic_DNA"/>
</dbReference>
<dbReference type="AlphaFoldDB" id="A0AAD0SPQ5"/>
<evidence type="ECO:0000313" key="2">
    <source>
        <dbReference type="Proteomes" id="UP000263040"/>
    </source>
</evidence>
<organism evidence="1 2">
    <name type="scientific">Arcobacter suis CECT 7833</name>
    <dbReference type="NCBI Taxonomy" id="663365"/>
    <lineage>
        <taxon>Bacteria</taxon>
        <taxon>Pseudomonadati</taxon>
        <taxon>Campylobacterota</taxon>
        <taxon>Epsilonproteobacteria</taxon>
        <taxon>Campylobacterales</taxon>
        <taxon>Arcobacteraceae</taxon>
        <taxon>Arcobacter</taxon>
    </lineage>
</organism>
<protein>
    <submittedName>
        <fullName evidence="1">Uncharacterized protein</fullName>
    </submittedName>
</protein>
<dbReference type="Proteomes" id="UP000263040">
    <property type="component" value="Chromosome"/>
</dbReference>